<feature type="compositionally biased region" description="Basic residues" evidence="1">
    <location>
        <begin position="1"/>
        <end position="10"/>
    </location>
</feature>
<feature type="compositionally biased region" description="Low complexity" evidence="1">
    <location>
        <begin position="27"/>
        <end position="39"/>
    </location>
</feature>
<evidence type="ECO:0000256" key="1">
    <source>
        <dbReference type="SAM" id="MobiDB-lite"/>
    </source>
</evidence>
<dbReference type="EMBL" id="JACMSC010000013">
    <property type="protein sequence ID" value="KAG6492534.1"/>
    <property type="molecule type" value="Genomic_DNA"/>
</dbReference>
<name>A0A8J5FRK8_ZINOF</name>
<reference evidence="2 3" key="1">
    <citation type="submission" date="2020-08" db="EMBL/GenBank/DDBJ databases">
        <title>Plant Genome Project.</title>
        <authorList>
            <person name="Zhang R.-G."/>
        </authorList>
    </citation>
    <scope>NUCLEOTIDE SEQUENCE [LARGE SCALE GENOMIC DNA]</scope>
    <source>
        <tissue evidence="2">Rhizome</tissue>
    </source>
</reference>
<feature type="region of interest" description="Disordered" evidence="1">
    <location>
        <begin position="1"/>
        <end position="172"/>
    </location>
</feature>
<feature type="compositionally biased region" description="Basic residues" evidence="1">
    <location>
        <begin position="59"/>
        <end position="80"/>
    </location>
</feature>
<keyword evidence="3" id="KW-1185">Reference proteome</keyword>
<evidence type="ECO:0000313" key="2">
    <source>
        <dbReference type="EMBL" id="KAG6492534.1"/>
    </source>
</evidence>
<protein>
    <submittedName>
        <fullName evidence="2">Uncharacterized protein</fullName>
    </submittedName>
</protein>
<sequence length="172" mass="19559">MKTTRGKGSRHLVTEETRKAKPKAGTSLSRAAVSVSSHLSSHRHFPFPSSSIGQSMPSLRRHPPRSSLPQRHHLRPRPRRSPAGSSSPLQMVPDLRPRTRRVHPLQCALALRQSQRAGPGKADPSSRLQEESTHGRRRHQLAHQSLIQVRQHRRRGEGVRRYASERRLHLEQ</sequence>
<proteinExistence type="predicted"/>
<organism evidence="2 3">
    <name type="scientific">Zingiber officinale</name>
    <name type="common">Ginger</name>
    <name type="synonym">Amomum zingiber</name>
    <dbReference type="NCBI Taxonomy" id="94328"/>
    <lineage>
        <taxon>Eukaryota</taxon>
        <taxon>Viridiplantae</taxon>
        <taxon>Streptophyta</taxon>
        <taxon>Embryophyta</taxon>
        <taxon>Tracheophyta</taxon>
        <taxon>Spermatophyta</taxon>
        <taxon>Magnoliopsida</taxon>
        <taxon>Liliopsida</taxon>
        <taxon>Zingiberales</taxon>
        <taxon>Zingiberaceae</taxon>
        <taxon>Zingiber</taxon>
    </lineage>
</organism>
<accession>A0A8J5FRK8</accession>
<dbReference type="AlphaFoldDB" id="A0A8J5FRK8"/>
<comment type="caution">
    <text evidence="2">The sequence shown here is derived from an EMBL/GenBank/DDBJ whole genome shotgun (WGS) entry which is preliminary data.</text>
</comment>
<dbReference type="Proteomes" id="UP000734854">
    <property type="component" value="Unassembled WGS sequence"/>
</dbReference>
<feature type="compositionally biased region" description="Basic and acidic residues" evidence="1">
    <location>
        <begin position="156"/>
        <end position="172"/>
    </location>
</feature>
<gene>
    <name evidence="2" type="ORF">ZIOFF_047497</name>
</gene>
<evidence type="ECO:0000313" key="3">
    <source>
        <dbReference type="Proteomes" id="UP000734854"/>
    </source>
</evidence>